<keyword evidence="3" id="KW-1185">Reference proteome</keyword>
<reference evidence="3" key="1">
    <citation type="journal article" date="2019" name="Int. J. Syst. Evol. Microbiol.">
        <title>The Global Catalogue of Microorganisms (GCM) 10K type strain sequencing project: providing services to taxonomists for standard genome sequencing and annotation.</title>
        <authorList>
            <consortium name="The Broad Institute Genomics Platform"/>
            <consortium name="The Broad Institute Genome Sequencing Center for Infectious Disease"/>
            <person name="Wu L."/>
            <person name="Ma J."/>
        </authorList>
    </citation>
    <scope>NUCLEOTIDE SEQUENCE [LARGE SCALE GENOMIC DNA]</scope>
    <source>
        <strain evidence="3">JCM 17938</strain>
    </source>
</reference>
<evidence type="ECO:0000256" key="1">
    <source>
        <dbReference type="SAM" id="MobiDB-lite"/>
    </source>
</evidence>
<accession>A0ABP8TTX0</accession>
<evidence type="ECO:0000313" key="3">
    <source>
        <dbReference type="Proteomes" id="UP001500212"/>
    </source>
</evidence>
<evidence type="ECO:0008006" key="4">
    <source>
        <dbReference type="Google" id="ProtNLM"/>
    </source>
</evidence>
<dbReference type="InterPro" id="IPR016024">
    <property type="entry name" value="ARM-type_fold"/>
</dbReference>
<feature type="region of interest" description="Disordered" evidence="1">
    <location>
        <begin position="1022"/>
        <end position="1041"/>
    </location>
</feature>
<dbReference type="InterPro" id="IPR004155">
    <property type="entry name" value="PBS_lyase_HEAT"/>
</dbReference>
<dbReference type="SUPFAM" id="SSF48371">
    <property type="entry name" value="ARM repeat"/>
    <property type="match status" value="1"/>
</dbReference>
<dbReference type="InterPro" id="IPR011989">
    <property type="entry name" value="ARM-like"/>
</dbReference>
<dbReference type="Gene3D" id="1.25.10.10">
    <property type="entry name" value="Leucine-rich Repeat Variant"/>
    <property type="match status" value="1"/>
</dbReference>
<dbReference type="EMBL" id="BAABHJ010000032">
    <property type="protein sequence ID" value="GAA4616103.1"/>
    <property type="molecule type" value="Genomic_DNA"/>
</dbReference>
<dbReference type="SMART" id="SM00567">
    <property type="entry name" value="EZ_HEAT"/>
    <property type="match status" value="2"/>
</dbReference>
<comment type="caution">
    <text evidence="2">The sequence shown here is derived from an EMBL/GenBank/DDBJ whole genome shotgun (WGS) entry which is preliminary data.</text>
</comment>
<organism evidence="2 3">
    <name type="scientific">Actinoallomurus liliacearum</name>
    <dbReference type="NCBI Taxonomy" id="1080073"/>
    <lineage>
        <taxon>Bacteria</taxon>
        <taxon>Bacillati</taxon>
        <taxon>Actinomycetota</taxon>
        <taxon>Actinomycetes</taxon>
        <taxon>Streptosporangiales</taxon>
        <taxon>Thermomonosporaceae</taxon>
        <taxon>Actinoallomurus</taxon>
    </lineage>
</organism>
<sequence>MREQARYARLHRETPRFRELLADLGRCGRYERRTALHLAMAARDLAYVEAVLRGPDPALRRAALRAVRTLPVSDEAAAAVLDDAPVDLRLALYRTLAHARRSVLADRLLPQIRARWGDREGAALLPACTSAVVSRRLPDLAHAVTSWRTLGRRHPDAVLDHVERELSEDRHWSRRHGDAVTAAARARPGRVLSILERQEIGWGRARLPAAVAGALFEADADRAARVLFGARLGGLARSAPPPSLLRWLRACSDAQIVASADGLYHRLGPLLGALPPARRTAIFEAVRAGAGTASMWSNSVLALLSPECAAAEARRALERHASVWHSARSRLDDPELPLRLTSHLPYEEAAGPLREAAFGGDPRRRGAGRTLLLECAARTGDRTLVAELLDELARRTENEQDPLRGALLAALRDLRPGLLDDRSADVLERLAVRVAEAGDSSPATCAALRDLAARVLRHHDPALSPRLVTWAFGVYDRLVRRFGAMTLAWNEEACPDPGGRRRWPERPRVDRWHRLDTVLRAGQERDLLAVLRPHLRAARERDDFHLVVALARALGRRAWALDELQEELRLAVLHAPEPLAGRAAGLWLAGVPGRDDRAASLVRDDPSTVELPAVWRTVAGRRTDLLGLPVGDGSARRGPESGPWVPDTGGGLPGRWTPGQCDRVRERLRELIEDDRPPVAARMSAVRAIGRLPGAGTDLARLAEEAEPVIAETAVEAMGGVDVPVEALPILLARASGPASRAAVAAVARCCGSVPPSRLRPILERALFGPDVKVTVRKEAARRLAGCRVPGAVDLLLRAWNAPDTHRDVRVAVAVALRRMPEDPRSIPALRAAAERYAGELMLRTLFQANPREYGPAHRPLYADLVRRLFLAADGPGVRFRGRRAFSTWAPWYRDGFAEIIRSAGDPADPDGDAELDVLLTLLASGTLHDEILDVLDRLRTAYRHGGASTTADDREAIPERARARIRSIVSTLSTDWISGRMPVPWEPRLVRDAMRRLLADPGHLPEAVCLGLALLPVPERTAGLEGSGPGTAGPADAGSEDETARLAGDLVDHLADLADLLVDRPVLAARTAERLAHRFRSYGRQSEVDPALLLAVVRGLHGRDDLAAGLFAVTLTRVGGDRTDWPDEWREALRHWRGSSELEVAQEAWDVDMDRY</sequence>
<dbReference type="Proteomes" id="UP001500212">
    <property type="component" value="Unassembled WGS sequence"/>
</dbReference>
<gene>
    <name evidence="2" type="ORF">GCM10023195_71390</name>
</gene>
<evidence type="ECO:0000313" key="2">
    <source>
        <dbReference type="EMBL" id="GAA4616103.1"/>
    </source>
</evidence>
<feature type="region of interest" description="Disordered" evidence="1">
    <location>
        <begin position="629"/>
        <end position="655"/>
    </location>
</feature>
<name>A0ABP8TTX0_9ACTN</name>
<protein>
    <recommendedName>
        <fullName evidence="4">HEAT repeat domain-containing protein</fullName>
    </recommendedName>
</protein>
<proteinExistence type="predicted"/>
<dbReference type="RefSeq" id="WP_345364409.1">
    <property type="nucleotide sequence ID" value="NZ_BAABHJ010000032.1"/>
</dbReference>